<dbReference type="SUPFAM" id="SSF48403">
    <property type="entry name" value="Ankyrin repeat"/>
    <property type="match status" value="1"/>
</dbReference>
<dbReference type="CDD" id="cd18497">
    <property type="entry name" value="BACK_ABTB1_BPOZ"/>
    <property type="match status" value="1"/>
</dbReference>
<evidence type="ECO:0000256" key="1">
    <source>
        <dbReference type="ARBA" id="ARBA00022737"/>
    </source>
</evidence>
<dbReference type="PANTHER" id="PTHR46231:SF1">
    <property type="entry name" value="ANKYRIN REPEAT AND BTB_POZ DOMAIN-CONTAINING PROTEIN 1"/>
    <property type="match status" value="1"/>
</dbReference>
<dbReference type="SMART" id="SM00225">
    <property type="entry name" value="BTB"/>
    <property type="match status" value="2"/>
</dbReference>
<dbReference type="Gene3D" id="1.25.40.20">
    <property type="entry name" value="Ankyrin repeat-containing domain"/>
    <property type="match status" value="1"/>
</dbReference>
<evidence type="ECO:0000313" key="7">
    <source>
        <dbReference type="Proteomes" id="UP000275078"/>
    </source>
</evidence>
<sequence>MTDSPERPSSPLFEDPKEASKWGERTFDILGTKRRVVSAGIPVDTSQGFIDLCEACRRGDLDAVRRAIDNGVNVNAMDEWDYQPLALASLCGHIDIVYLLLESGAICDRDTFQGERAVISALNLQIRNLLLRYRYSKSEDKKQPLAKHLVSMLAGVPFKTFDVTLPAVSASTGVQYEHQLHKFILAARSPFFREHLSKGSQIPVFESDAFAIAVQFLYLCEITDAFKKEGVKDVAKVLQVDRLWNFADSSDDASKRREIEKNEIQVAQDELYKWLEEMVIGRAIRLSPEEADSFEMASENPTFADIILRADETEDDVPEGSEAEAQAVLYPVHRAMLRSKYFTTMLTSGFVESIQPDAHAPLQIVTIDCSPAVLEVVLRFFYTENDDVPLEHALDVLYLCDLLFIKRLPAGCVASIVKYGGGQADLPFEIWDVLRAAWEFKDRKLELFAAKYIAYRLERYIGMKEFREVVMESAAMIRNRQETDTIELIDDIRYHLDRRFNLRMDESGLGTMFVSAFKHANAKKVAEAAAQTAELGASSDQQPSNDTSTKQTDSVAPNGLEESVSNLRITEESKDIPGSEEVVSDKETILTTGEAIKDLKIEDIDPYDVCTIQSIQYEQLMNWIDELLDSLSLEA</sequence>
<dbReference type="GO" id="GO:0005737">
    <property type="term" value="C:cytoplasm"/>
    <property type="evidence" value="ECO:0007669"/>
    <property type="project" value="TreeGrafter"/>
</dbReference>
<feature type="compositionally biased region" description="Polar residues" evidence="4">
    <location>
        <begin position="538"/>
        <end position="555"/>
    </location>
</feature>
<protein>
    <recommendedName>
        <fullName evidence="5">BTB domain-containing protein</fullName>
    </recommendedName>
</protein>
<evidence type="ECO:0000256" key="4">
    <source>
        <dbReference type="SAM" id="MobiDB-lite"/>
    </source>
</evidence>
<dbReference type="Proteomes" id="UP000275078">
    <property type="component" value="Unassembled WGS sequence"/>
</dbReference>
<keyword evidence="7" id="KW-1185">Reference proteome</keyword>
<dbReference type="EMBL" id="ML119669">
    <property type="protein sequence ID" value="RPA82759.1"/>
    <property type="molecule type" value="Genomic_DNA"/>
</dbReference>
<organism evidence="6 7">
    <name type="scientific">Ascobolus immersus RN42</name>
    <dbReference type="NCBI Taxonomy" id="1160509"/>
    <lineage>
        <taxon>Eukaryota</taxon>
        <taxon>Fungi</taxon>
        <taxon>Dikarya</taxon>
        <taxon>Ascomycota</taxon>
        <taxon>Pezizomycotina</taxon>
        <taxon>Pezizomycetes</taxon>
        <taxon>Pezizales</taxon>
        <taxon>Ascobolaceae</taxon>
        <taxon>Ascobolus</taxon>
    </lineage>
</organism>
<gene>
    <name evidence="6" type="ORF">BJ508DRAFT_413923</name>
</gene>
<evidence type="ECO:0000259" key="5">
    <source>
        <dbReference type="PROSITE" id="PS50097"/>
    </source>
</evidence>
<accession>A0A3N4I9K6</accession>
<feature type="region of interest" description="Disordered" evidence="4">
    <location>
        <begin position="533"/>
        <end position="565"/>
    </location>
</feature>
<reference evidence="6 7" key="1">
    <citation type="journal article" date="2018" name="Nat. Ecol. Evol.">
        <title>Pezizomycetes genomes reveal the molecular basis of ectomycorrhizal truffle lifestyle.</title>
        <authorList>
            <person name="Murat C."/>
            <person name="Payen T."/>
            <person name="Noel B."/>
            <person name="Kuo A."/>
            <person name="Morin E."/>
            <person name="Chen J."/>
            <person name="Kohler A."/>
            <person name="Krizsan K."/>
            <person name="Balestrini R."/>
            <person name="Da Silva C."/>
            <person name="Montanini B."/>
            <person name="Hainaut M."/>
            <person name="Levati E."/>
            <person name="Barry K.W."/>
            <person name="Belfiori B."/>
            <person name="Cichocki N."/>
            <person name="Clum A."/>
            <person name="Dockter R.B."/>
            <person name="Fauchery L."/>
            <person name="Guy J."/>
            <person name="Iotti M."/>
            <person name="Le Tacon F."/>
            <person name="Lindquist E.A."/>
            <person name="Lipzen A."/>
            <person name="Malagnac F."/>
            <person name="Mello A."/>
            <person name="Molinier V."/>
            <person name="Miyauchi S."/>
            <person name="Poulain J."/>
            <person name="Riccioni C."/>
            <person name="Rubini A."/>
            <person name="Sitrit Y."/>
            <person name="Splivallo R."/>
            <person name="Traeger S."/>
            <person name="Wang M."/>
            <person name="Zifcakova L."/>
            <person name="Wipf D."/>
            <person name="Zambonelli A."/>
            <person name="Paolocci F."/>
            <person name="Nowrousian M."/>
            <person name="Ottonello S."/>
            <person name="Baldrian P."/>
            <person name="Spatafora J.W."/>
            <person name="Henrissat B."/>
            <person name="Nagy L.G."/>
            <person name="Aury J.M."/>
            <person name="Wincker P."/>
            <person name="Grigoriev I.V."/>
            <person name="Bonfante P."/>
            <person name="Martin F.M."/>
        </authorList>
    </citation>
    <scope>NUCLEOTIDE SEQUENCE [LARGE SCALE GENOMIC DNA]</scope>
    <source>
        <strain evidence="6 7">RN42</strain>
    </source>
</reference>
<dbReference type="Pfam" id="PF13637">
    <property type="entry name" value="Ank_4"/>
    <property type="match status" value="1"/>
</dbReference>
<dbReference type="Gene3D" id="3.30.710.10">
    <property type="entry name" value="Potassium Channel Kv1.1, Chain A"/>
    <property type="match status" value="2"/>
</dbReference>
<dbReference type="PROSITE" id="PS50097">
    <property type="entry name" value="BTB"/>
    <property type="match status" value="1"/>
</dbReference>
<dbReference type="PROSITE" id="PS50088">
    <property type="entry name" value="ANK_REPEAT"/>
    <property type="match status" value="1"/>
</dbReference>
<evidence type="ECO:0000313" key="6">
    <source>
        <dbReference type="EMBL" id="RPA82759.1"/>
    </source>
</evidence>
<dbReference type="SMART" id="SM00248">
    <property type="entry name" value="ANK"/>
    <property type="match status" value="2"/>
</dbReference>
<dbReference type="AlphaFoldDB" id="A0A3N4I9K6"/>
<dbReference type="InterPro" id="IPR044515">
    <property type="entry name" value="ABTB1"/>
</dbReference>
<dbReference type="InterPro" id="IPR002110">
    <property type="entry name" value="Ankyrin_rpt"/>
</dbReference>
<dbReference type="OrthoDB" id="684045at2759"/>
<evidence type="ECO:0000256" key="3">
    <source>
        <dbReference type="PROSITE-ProRule" id="PRU00023"/>
    </source>
</evidence>
<feature type="repeat" description="ANK" evidence="3">
    <location>
        <begin position="47"/>
        <end position="79"/>
    </location>
</feature>
<dbReference type="Pfam" id="PF00651">
    <property type="entry name" value="BTB"/>
    <property type="match status" value="2"/>
</dbReference>
<dbReference type="CDD" id="cd18186">
    <property type="entry name" value="BTB_POZ_ZBTB_KLHL-like"/>
    <property type="match status" value="1"/>
</dbReference>
<proteinExistence type="predicted"/>
<dbReference type="PANTHER" id="PTHR46231">
    <property type="entry name" value="ANKYRIN REPEAT AND BTB/POZ DOMAIN-CONTAINING PROTEIN 1"/>
    <property type="match status" value="1"/>
</dbReference>
<dbReference type="GO" id="GO:0000151">
    <property type="term" value="C:ubiquitin ligase complex"/>
    <property type="evidence" value="ECO:0007669"/>
    <property type="project" value="TreeGrafter"/>
</dbReference>
<keyword evidence="2 3" id="KW-0040">ANK repeat</keyword>
<feature type="domain" description="BTB" evidence="5">
    <location>
        <begin position="304"/>
        <end position="390"/>
    </location>
</feature>
<dbReference type="InterPro" id="IPR036770">
    <property type="entry name" value="Ankyrin_rpt-contain_sf"/>
</dbReference>
<keyword evidence="1" id="KW-0677">Repeat</keyword>
<dbReference type="InterPro" id="IPR011333">
    <property type="entry name" value="SKP1/BTB/POZ_sf"/>
</dbReference>
<dbReference type="InterPro" id="IPR000210">
    <property type="entry name" value="BTB/POZ_dom"/>
</dbReference>
<dbReference type="STRING" id="1160509.A0A3N4I9K6"/>
<dbReference type="SUPFAM" id="SSF54695">
    <property type="entry name" value="POZ domain"/>
    <property type="match status" value="2"/>
</dbReference>
<evidence type="ECO:0000256" key="2">
    <source>
        <dbReference type="ARBA" id="ARBA00023043"/>
    </source>
</evidence>
<name>A0A3N4I9K6_ASCIM</name>